<dbReference type="Proteomes" id="UP001292216">
    <property type="component" value="Unassembled WGS sequence"/>
</dbReference>
<keyword evidence="1" id="KW-0472">Membrane</keyword>
<evidence type="ECO:0000313" key="3">
    <source>
        <dbReference type="Proteomes" id="UP001292216"/>
    </source>
</evidence>
<accession>A0ABU5PLT7</accession>
<comment type="caution">
    <text evidence="2">The sequence shown here is derived from an EMBL/GenBank/DDBJ whole genome shotgun (WGS) entry which is preliminary data.</text>
</comment>
<protein>
    <submittedName>
        <fullName evidence="2">Uncharacterized protein</fullName>
    </submittedName>
</protein>
<name>A0ABU5PLT7_9BACL</name>
<evidence type="ECO:0000256" key="1">
    <source>
        <dbReference type="SAM" id="Phobius"/>
    </source>
</evidence>
<organism evidence="2 3">
    <name type="scientific">Paenibacillus phoenicis</name>
    <dbReference type="NCBI Taxonomy" id="554117"/>
    <lineage>
        <taxon>Bacteria</taxon>
        <taxon>Bacillati</taxon>
        <taxon>Bacillota</taxon>
        <taxon>Bacilli</taxon>
        <taxon>Bacillales</taxon>
        <taxon>Paenibacillaceae</taxon>
        <taxon>Paenibacillus</taxon>
    </lineage>
</organism>
<keyword evidence="1" id="KW-1133">Transmembrane helix</keyword>
<evidence type="ECO:0000313" key="2">
    <source>
        <dbReference type="EMBL" id="MEA3570888.1"/>
    </source>
</evidence>
<sequence length="70" mass="8242">MDSERHFSSKEAEAAGHKTFFGRRVMEENKKEKNKIFHWLIEIAILLGVWGFENPFIAYNDILFQSLLIV</sequence>
<keyword evidence="3" id="KW-1185">Reference proteome</keyword>
<dbReference type="EMBL" id="JAYERP010000001">
    <property type="protein sequence ID" value="MEA3570888.1"/>
    <property type="molecule type" value="Genomic_DNA"/>
</dbReference>
<gene>
    <name evidence="2" type="ORF">U9M73_12925</name>
</gene>
<reference evidence="2 3" key="1">
    <citation type="submission" date="2023-12" db="EMBL/GenBank/DDBJ databases">
        <title>Whole genome sequencing of Paenibacillus phoenicis isolated from the Phoenix Mars Lander spacecraft assembly facility.</title>
        <authorList>
            <person name="Garcia A."/>
            <person name="Venkateswaran K."/>
        </authorList>
    </citation>
    <scope>NUCLEOTIDE SEQUENCE [LARGE SCALE GENOMIC DNA]</scope>
    <source>
        <strain evidence="2 3">3PO2SA</strain>
    </source>
</reference>
<dbReference type="RefSeq" id="WP_323079184.1">
    <property type="nucleotide sequence ID" value="NZ_CBCSKM010000028.1"/>
</dbReference>
<keyword evidence="1" id="KW-0812">Transmembrane</keyword>
<feature type="transmembrane region" description="Helical" evidence="1">
    <location>
        <begin position="36"/>
        <end position="52"/>
    </location>
</feature>
<proteinExistence type="predicted"/>